<evidence type="ECO:0000259" key="2">
    <source>
        <dbReference type="Pfam" id="PF24867"/>
    </source>
</evidence>
<feature type="transmembrane region" description="Helical" evidence="1">
    <location>
        <begin position="385"/>
        <end position="406"/>
    </location>
</feature>
<organism evidence="3">
    <name type="scientific">Attheya septentrionalis</name>
    <dbReference type="NCBI Taxonomy" id="420275"/>
    <lineage>
        <taxon>Eukaryota</taxon>
        <taxon>Sar</taxon>
        <taxon>Stramenopiles</taxon>
        <taxon>Ochrophyta</taxon>
        <taxon>Bacillariophyta</taxon>
        <taxon>Coscinodiscophyceae</taxon>
        <taxon>Chaetocerotophycidae</taxon>
        <taxon>Chaetocerotales</taxon>
        <taxon>Attheyaceae</taxon>
        <taxon>Attheya</taxon>
    </lineage>
</organism>
<accession>A0A7S2UIT9</accession>
<sequence>MKSIELERRERNQQWRSGRFGLLHVAWRSVVLLLVVPASLLERRNGVVVAAFAPLLQHPKQQQQPSLHRRTCGEDGTTVCRPTMRLWGEAYKRGAEIWPETNMDQPISLEDSFPGGVLPPDVKKALSLEPLELATEAVRSSVRQVAVMARLPGRKRRMMRSVIQNILRGAASSESERRNENDDQPQKRVDKTLLVTAVALVGLRLTRPTDLLFCAFFSGYLLVLDAVARSPSSTELLSDAAGQSSGVLESTGCVMPSLPPQGHVPALVSNPLGRVFTDSSSYLLWLRVGSAVGLTAPLLAVTWYCMGGISWSTGSSWARGVPNMVAATACARPLFLLCFQVISETISRRALTPLPIRILIPVAYNAFRLGPIWEWALAPNPLGTLGRLLAVANLLYWTVNLFGFLLPTATIRYMRAHFFCVEATEVVTRPGGEASVGLLS</sequence>
<evidence type="ECO:0000256" key="1">
    <source>
        <dbReference type="SAM" id="Phobius"/>
    </source>
</evidence>
<keyword evidence="1" id="KW-0812">Transmembrane</keyword>
<feature type="domain" description="DUF7733" evidence="2">
    <location>
        <begin position="274"/>
        <end position="417"/>
    </location>
</feature>
<dbReference type="PANTHER" id="PTHR33829">
    <property type="entry name" value="OSJNBA0044M19.10 PROTEIN"/>
    <property type="match status" value="1"/>
</dbReference>
<name>A0A7S2UIT9_9STRA</name>
<dbReference type="AlphaFoldDB" id="A0A7S2UIT9"/>
<reference evidence="3" key="1">
    <citation type="submission" date="2021-01" db="EMBL/GenBank/DDBJ databases">
        <authorList>
            <person name="Corre E."/>
            <person name="Pelletier E."/>
            <person name="Niang G."/>
            <person name="Scheremetjew M."/>
            <person name="Finn R."/>
            <person name="Kale V."/>
            <person name="Holt S."/>
            <person name="Cochrane G."/>
            <person name="Meng A."/>
            <person name="Brown T."/>
            <person name="Cohen L."/>
        </authorList>
    </citation>
    <scope>NUCLEOTIDE SEQUENCE</scope>
    <source>
        <strain evidence="3">CCMP2084</strain>
    </source>
</reference>
<dbReference type="EMBL" id="HBHQ01019148">
    <property type="protein sequence ID" value="CAD9821004.1"/>
    <property type="molecule type" value="Transcribed_RNA"/>
</dbReference>
<evidence type="ECO:0000313" key="3">
    <source>
        <dbReference type="EMBL" id="CAD9821004.1"/>
    </source>
</evidence>
<keyword evidence="1" id="KW-1133">Transmembrane helix</keyword>
<dbReference type="Pfam" id="PF24867">
    <property type="entry name" value="DUF7733"/>
    <property type="match status" value="1"/>
</dbReference>
<protein>
    <recommendedName>
        <fullName evidence="2">DUF7733 domain-containing protein</fullName>
    </recommendedName>
</protein>
<keyword evidence="1" id="KW-0472">Membrane</keyword>
<gene>
    <name evidence="3" type="ORF">ASEP1449_LOCUS12837</name>
</gene>
<dbReference type="InterPro" id="IPR056635">
    <property type="entry name" value="DUF7733"/>
</dbReference>
<feature type="transmembrane region" description="Helical" evidence="1">
    <location>
        <begin position="20"/>
        <end position="40"/>
    </location>
</feature>
<proteinExistence type="predicted"/>
<dbReference type="PANTHER" id="PTHR33829:SF2">
    <property type="entry name" value="OS04G0386700 PROTEIN"/>
    <property type="match status" value="1"/>
</dbReference>